<dbReference type="AlphaFoldDB" id="A0A918P538"/>
<comment type="caution">
    <text evidence="1">The sequence shown here is derived from an EMBL/GenBank/DDBJ whole genome shotgun (WGS) entry which is preliminary data.</text>
</comment>
<gene>
    <name evidence="1" type="ORF">GCM10011289_29730</name>
</gene>
<evidence type="ECO:0000313" key="1">
    <source>
        <dbReference type="EMBL" id="GGY24050.1"/>
    </source>
</evidence>
<dbReference type="RefSeq" id="WP_189535745.1">
    <property type="nucleotide sequence ID" value="NZ_BMYX01000019.1"/>
</dbReference>
<reference evidence="1" key="2">
    <citation type="submission" date="2020-09" db="EMBL/GenBank/DDBJ databases">
        <authorList>
            <person name="Sun Q."/>
            <person name="Kim S."/>
        </authorList>
    </citation>
    <scope>NUCLEOTIDE SEQUENCE</scope>
    <source>
        <strain evidence="1">KCTC 32182</strain>
    </source>
</reference>
<sequence>MAASPASAPSAQVQLTLHQSLERVHRHNVSPDRPQPVRGPIPPLARFNSLLYRVANGEVYTSPARKGQAVAVYGLSHAQVQLGRFMMNRLDMSNIASIAVYNHQLGIVHYSRADSQDGESPRSLIQAFSGHISAAASGELASRVAQPTAPILKAWVAYLGANHQRLDPFARLHSLLAAVPPADRPGVVTSFVLKNTSGDCHTESLVNRLLDLVGPLGCNNAGDVNAILDSLNLTPHEMLDLSELFIKHFFRNSSKLGLEFFAKQGAEIVFAWNDASPGKMDMESIRQKPWQENLRRFQTGHEPITYSEIRSVQRHPELFDGKVSRAYFDRDGLELADALGSDDWVKLANPTQCDESVMPGSANT</sequence>
<protein>
    <submittedName>
        <fullName evidence="1">Uncharacterized protein</fullName>
    </submittedName>
</protein>
<dbReference type="EMBL" id="BMYX01000019">
    <property type="protein sequence ID" value="GGY24050.1"/>
    <property type="molecule type" value="Genomic_DNA"/>
</dbReference>
<reference evidence="1" key="1">
    <citation type="journal article" date="2014" name="Int. J. Syst. Evol. Microbiol.">
        <title>Complete genome sequence of Corynebacterium casei LMG S-19264T (=DSM 44701T), isolated from a smear-ripened cheese.</title>
        <authorList>
            <consortium name="US DOE Joint Genome Institute (JGI-PGF)"/>
            <person name="Walter F."/>
            <person name="Albersmeier A."/>
            <person name="Kalinowski J."/>
            <person name="Ruckert C."/>
        </authorList>
    </citation>
    <scope>NUCLEOTIDE SEQUENCE</scope>
    <source>
        <strain evidence="1">KCTC 32182</strain>
    </source>
</reference>
<accession>A0A918P538</accession>
<organism evidence="1 2">
    <name type="scientific">Paludibacterium paludis</name>
    <dbReference type="NCBI Taxonomy" id="1225769"/>
    <lineage>
        <taxon>Bacteria</taxon>
        <taxon>Pseudomonadati</taxon>
        <taxon>Pseudomonadota</taxon>
        <taxon>Betaproteobacteria</taxon>
        <taxon>Neisseriales</taxon>
        <taxon>Chromobacteriaceae</taxon>
        <taxon>Paludibacterium</taxon>
    </lineage>
</organism>
<evidence type="ECO:0000313" key="2">
    <source>
        <dbReference type="Proteomes" id="UP000645257"/>
    </source>
</evidence>
<dbReference type="Proteomes" id="UP000645257">
    <property type="component" value="Unassembled WGS sequence"/>
</dbReference>
<keyword evidence="2" id="KW-1185">Reference proteome</keyword>
<name>A0A918P538_9NEIS</name>
<proteinExistence type="predicted"/>